<evidence type="ECO:0000313" key="10">
    <source>
        <dbReference type="EMBL" id="MEL0659753.1"/>
    </source>
</evidence>
<gene>
    <name evidence="10" type="ORF">V6255_11450</name>
</gene>
<dbReference type="Pfam" id="PF11846">
    <property type="entry name" value="Wzy_C_2"/>
    <property type="match status" value="1"/>
</dbReference>
<feature type="transmembrane region" description="Helical" evidence="6">
    <location>
        <begin position="98"/>
        <end position="118"/>
    </location>
</feature>
<name>A0ABU9HDH2_9GAMM</name>
<protein>
    <submittedName>
        <fullName evidence="10">Wzy polymerase domain-containing protein</fullName>
    </submittedName>
</protein>
<organism evidence="10 11">
    <name type="scientific">Psychromonas arctica</name>
    <dbReference type="NCBI Taxonomy" id="168275"/>
    <lineage>
        <taxon>Bacteria</taxon>
        <taxon>Pseudomonadati</taxon>
        <taxon>Pseudomonadota</taxon>
        <taxon>Gammaproteobacteria</taxon>
        <taxon>Alteromonadales</taxon>
        <taxon>Psychromonadaceae</taxon>
        <taxon>Psychromonas</taxon>
    </lineage>
</organism>
<comment type="subcellular location">
    <subcellularLocation>
        <location evidence="1">Membrane</location>
        <topology evidence="1">Multi-pass membrane protein</topology>
    </subcellularLocation>
</comment>
<sequence>MDLQQKLTRAFFISFALLMGLGAHYFQHNQGGSGLQIAVNNVVWVFFSLLIGLGLWRITAQQKIIYSKYTAIIFIALGLFFVPLFYPNNEFADQSYTRLLGLFAGILLFLSLQQFSFTRQQIEKLLLLIVLAGFIQACYSLMQDYLLPASNYFGYNVGYGRPYGIFQQPNVLASFMATTLLLSGYLLQQVNNKKLQGWLLLTAMLNIWVISVAMSRTGYLGALIGLLLLTPWAWQSNKKRFMLFGLAVLLGIGFASMKGDALGARNVEVMKEGGARIEMYQHGWHMIKAKPLFGYGYGGFEKAYLTTHAERVEKGELKKFSQVLTHPHNDLIFWAIEGGIAPILGMLLLVLTFFHRLSSFKWPKALALLALVIPIGLHTQTEYPLYHSALHWLVLMVLVFYVDSESQKVSEKRFTPTFFLRIAGTLIPLFTAIFMVTNLFTIHTMTHFERSRTPDIRELLSIVNPLVFDNNISFHLYNFRLTSAMNTGNTEELKQVTLALEKTVYNTPKPFFYHLLYLAYKHNNQPEQAVEVLNYARYLFPGDKGLRNADKPKEITSEATSTAEKTINNSAADSNNKDQ</sequence>
<proteinExistence type="predicted"/>
<keyword evidence="2 6" id="KW-0812">Transmembrane</keyword>
<evidence type="ECO:0000313" key="11">
    <source>
        <dbReference type="Proteomes" id="UP001366060"/>
    </source>
</evidence>
<feature type="transmembrane region" description="Helical" evidence="6">
    <location>
        <begin position="7"/>
        <end position="26"/>
    </location>
</feature>
<dbReference type="Pfam" id="PF04932">
    <property type="entry name" value="Wzy_C"/>
    <property type="match status" value="1"/>
</dbReference>
<dbReference type="InterPro" id="IPR007016">
    <property type="entry name" value="O-antigen_ligase-rel_domated"/>
</dbReference>
<keyword evidence="3 6" id="KW-1133">Transmembrane helix</keyword>
<comment type="caution">
    <text evidence="10">The sequence shown here is derived from an EMBL/GenBank/DDBJ whole genome shotgun (WGS) entry which is preliminary data.</text>
</comment>
<evidence type="ECO:0000259" key="7">
    <source>
        <dbReference type="Pfam" id="PF04932"/>
    </source>
</evidence>
<dbReference type="InterPro" id="IPR031726">
    <property type="entry name" value="PglL_A"/>
</dbReference>
<feature type="region of interest" description="Disordered" evidence="5">
    <location>
        <begin position="546"/>
        <end position="579"/>
    </location>
</feature>
<reference evidence="10 11" key="1">
    <citation type="submission" date="2024-02" db="EMBL/GenBank/DDBJ databases">
        <title>Bacteria isolated from the canopy kelp, Nereocystis luetkeana.</title>
        <authorList>
            <person name="Pfister C.A."/>
            <person name="Younker I.T."/>
            <person name="Light S.H."/>
        </authorList>
    </citation>
    <scope>NUCLEOTIDE SEQUENCE [LARGE SCALE GENOMIC DNA]</scope>
    <source>
        <strain evidence="10 11">TI.2.07</strain>
    </source>
</reference>
<feature type="transmembrane region" description="Helical" evidence="6">
    <location>
        <begin position="125"/>
        <end position="142"/>
    </location>
</feature>
<dbReference type="Pfam" id="PF15864">
    <property type="entry name" value="PglL_A"/>
    <property type="match status" value="1"/>
</dbReference>
<evidence type="ECO:0000256" key="3">
    <source>
        <dbReference type="ARBA" id="ARBA00022989"/>
    </source>
</evidence>
<dbReference type="InterPro" id="IPR021797">
    <property type="entry name" value="Wzy_C_2"/>
</dbReference>
<keyword evidence="11" id="KW-1185">Reference proteome</keyword>
<feature type="transmembrane region" description="Helical" evidence="6">
    <location>
        <begin position="68"/>
        <end position="86"/>
    </location>
</feature>
<feature type="transmembrane region" description="Helical" evidence="6">
    <location>
        <begin position="385"/>
        <end position="402"/>
    </location>
</feature>
<evidence type="ECO:0000256" key="5">
    <source>
        <dbReference type="SAM" id="MobiDB-lite"/>
    </source>
</evidence>
<feature type="transmembrane region" description="Helical" evidence="6">
    <location>
        <begin position="38"/>
        <end position="56"/>
    </location>
</feature>
<feature type="domain" description="Virulence factor membrane-bound polymerase C-terminal" evidence="8">
    <location>
        <begin position="367"/>
        <end position="548"/>
    </location>
</feature>
<feature type="transmembrane region" description="Helical" evidence="6">
    <location>
        <begin position="418"/>
        <end position="440"/>
    </location>
</feature>
<accession>A0ABU9HDH2</accession>
<dbReference type="PANTHER" id="PTHR37422:SF21">
    <property type="entry name" value="EXOQ-LIKE PROTEIN"/>
    <property type="match status" value="1"/>
</dbReference>
<keyword evidence="4 6" id="KW-0472">Membrane</keyword>
<dbReference type="Proteomes" id="UP001366060">
    <property type="component" value="Unassembled WGS sequence"/>
</dbReference>
<evidence type="ECO:0000259" key="9">
    <source>
        <dbReference type="Pfam" id="PF15864"/>
    </source>
</evidence>
<dbReference type="PANTHER" id="PTHR37422">
    <property type="entry name" value="TEICHURONIC ACID BIOSYNTHESIS PROTEIN TUAE"/>
    <property type="match status" value="1"/>
</dbReference>
<feature type="transmembrane region" description="Helical" evidence="6">
    <location>
        <begin position="331"/>
        <end position="355"/>
    </location>
</feature>
<dbReference type="EMBL" id="JBAKBA010000025">
    <property type="protein sequence ID" value="MEL0659753.1"/>
    <property type="molecule type" value="Genomic_DNA"/>
</dbReference>
<feature type="transmembrane region" description="Helical" evidence="6">
    <location>
        <begin position="217"/>
        <end position="234"/>
    </location>
</feature>
<feature type="domain" description="Protein glycosylation ligase" evidence="9">
    <location>
        <begin position="162"/>
        <end position="187"/>
    </location>
</feature>
<evidence type="ECO:0000256" key="1">
    <source>
        <dbReference type="ARBA" id="ARBA00004141"/>
    </source>
</evidence>
<dbReference type="InterPro" id="IPR051533">
    <property type="entry name" value="WaaL-like"/>
</dbReference>
<evidence type="ECO:0000256" key="6">
    <source>
        <dbReference type="SAM" id="Phobius"/>
    </source>
</evidence>
<evidence type="ECO:0000256" key="4">
    <source>
        <dbReference type="ARBA" id="ARBA00023136"/>
    </source>
</evidence>
<feature type="compositionally biased region" description="Polar residues" evidence="5">
    <location>
        <begin position="557"/>
        <end position="579"/>
    </location>
</feature>
<feature type="domain" description="O-antigen ligase-related" evidence="7">
    <location>
        <begin position="202"/>
        <end position="341"/>
    </location>
</feature>
<feature type="transmembrane region" description="Helical" evidence="6">
    <location>
        <begin position="241"/>
        <end position="257"/>
    </location>
</feature>
<feature type="transmembrane region" description="Helical" evidence="6">
    <location>
        <begin position="171"/>
        <end position="188"/>
    </location>
</feature>
<feature type="compositionally biased region" description="Basic and acidic residues" evidence="5">
    <location>
        <begin position="546"/>
        <end position="556"/>
    </location>
</feature>
<evidence type="ECO:0000256" key="2">
    <source>
        <dbReference type="ARBA" id="ARBA00022692"/>
    </source>
</evidence>
<dbReference type="RefSeq" id="WP_341628284.1">
    <property type="nucleotide sequence ID" value="NZ_JBAKBA010000025.1"/>
</dbReference>
<evidence type="ECO:0000259" key="8">
    <source>
        <dbReference type="Pfam" id="PF11846"/>
    </source>
</evidence>